<accession>A0A1G7QUW6</accession>
<dbReference type="AlphaFoldDB" id="A0A1G7QUW6"/>
<protein>
    <recommendedName>
        <fullName evidence="3">CdiI immunity protein domain-containing protein</fullName>
    </recommendedName>
</protein>
<reference evidence="1 2" key="1">
    <citation type="submission" date="2016-10" db="EMBL/GenBank/DDBJ databases">
        <authorList>
            <person name="de Groot N.N."/>
        </authorList>
    </citation>
    <scope>NUCLEOTIDE SEQUENCE [LARGE SCALE GENOMIC DNA]</scope>
    <source>
        <strain evidence="2">DSM 938 / 37b4</strain>
    </source>
</reference>
<evidence type="ECO:0000313" key="1">
    <source>
        <dbReference type="EMBL" id="SDG01460.1"/>
    </source>
</evidence>
<organism evidence="1 2">
    <name type="scientific">Rhodobacter capsulatus</name>
    <name type="common">Rhodopseudomonas capsulata</name>
    <dbReference type="NCBI Taxonomy" id="1061"/>
    <lineage>
        <taxon>Bacteria</taxon>
        <taxon>Pseudomonadati</taxon>
        <taxon>Pseudomonadota</taxon>
        <taxon>Alphaproteobacteria</taxon>
        <taxon>Rhodobacterales</taxon>
        <taxon>Rhodobacter group</taxon>
        <taxon>Rhodobacter</taxon>
    </lineage>
</organism>
<dbReference type="Proteomes" id="UP000183812">
    <property type="component" value="Unassembled WGS sequence"/>
</dbReference>
<sequence>MKSLDLRTQAWLDDMFLYCGANVYGPDKLKEELGWLSEWSERLRRNFDYVLENRSLTADDYARRTDIEFENDEALFAYVEALRDFLFSNGPYPEFEG</sequence>
<dbReference type="OrthoDB" id="7690112at2"/>
<proteinExistence type="predicted"/>
<evidence type="ECO:0000313" key="2">
    <source>
        <dbReference type="Proteomes" id="UP000183812"/>
    </source>
</evidence>
<dbReference type="EMBL" id="FNAY01000025">
    <property type="protein sequence ID" value="SDG01460.1"/>
    <property type="molecule type" value="Genomic_DNA"/>
</dbReference>
<name>A0A1G7QUW6_RHOCA</name>
<evidence type="ECO:0008006" key="3">
    <source>
        <dbReference type="Google" id="ProtNLM"/>
    </source>
</evidence>
<gene>
    <name evidence="1" type="ORF">SAMN04244550_03271</name>
</gene>
<dbReference type="RefSeq" id="WP_074555899.1">
    <property type="nucleotide sequence ID" value="NZ_CP119563.1"/>
</dbReference>